<dbReference type="Gene3D" id="1.10.530.10">
    <property type="match status" value="1"/>
</dbReference>
<evidence type="ECO:0000256" key="1">
    <source>
        <dbReference type="ARBA" id="ARBA00007734"/>
    </source>
</evidence>
<keyword evidence="2 3" id="KW-0732">Signal</keyword>
<sequence length="693" mass="76007">MLYKFLCSAAVLAALVAPALAQSPSTVLPPGANAAGDSLIVEMNKAFKRGDKGRLTQLLPQARGHALEPWAAYWELKARLGEASPQEVQDFLARYAGSYQEDRLRNDWLLLLGQRRDWASFAAEYPNYRMNDDRELRCYALLVEHLKNPAQGARLSDEVRKNWYAQRDADDGCTAAAERLVGSQNLTPLDVWQKARLALEANRPKAASNAVAIVAPEALGMVAELNSSPIKFLAGKYLALRTVRKEIITLALVKLAISDSEGAAFQLDGKWALQLTAEERNWLWGLIGKQTASRMGTQPAGDALQYYARVTKDTDLTDDMLAWKARAALRAGTQPSWQLVLAAINAMSEDGRKEPVWTYWKARALLAMSPPDIATAVVTPQGPATTSVMAPQRIEGLRLLQSIASASGFYEQLALEDLGLKISVPPKPAALTAQEKDAARLNPGLSRATYAIMIGLRSEGVREWNYATNLHQKSGMGERELLAAAQVACDRQIWDRCINTSERTTTVADFEQRFPMPFQGAVVKRSQAIKLDPAYVYGLIRQESRFIMDARSGVGASGLMQVMPATARWTANKIGLEGFTPEQINDRDTNITIGTAYLKLALDDLGGSMPMAAAAYNAGPGRPRTWRNGHVLDAAIWAENVPFSETRDYVKKVLSNTTNYAAILTGQPQSLKSRLGMIGPRDASMPEPYTDLP</sequence>
<feature type="signal peptide" evidence="3">
    <location>
        <begin position="1"/>
        <end position="21"/>
    </location>
</feature>
<dbReference type="AlphaFoldDB" id="A0AAU7LQA8"/>
<dbReference type="PANTHER" id="PTHR37423:SF5">
    <property type="entry name" value="SOLUBLE LYTIC MUREIN TRANSGLYCOSYLASE"/>
    <property type="match status" value="1"/>
</dbReference>
<evidence type="ECO:0000259" key="4">
    <source>
        <dbReference type="Pfam" id="PF01464"/>
    </source>
</evidence>
<feature type="domain" description="Transglycosylase SLT" evidence="4">
    <location>
        <begin position="524"/>
        <end position="628"/>
    </location>
</feature>
<accession>A0AAU7LQA8</accession>
<feature type="chain" id="PRO_5043997593" evidence="3">
    <location>
        <begin position="22"/>
        <end position="693"/>
    </location>
</feature>
<dbReference type="SUPFAM" id="SSF53955">
    <property type="entry name" value="Lysozyme-like"/>
    <property type="match status" value="1"/>
</dbReference>
<dbReference type="Pfam" id="PF01464">
    <property type="entry name" value="SLT"/>
    <property type="match status" value="1"/>
</dbReference>
<dbReference type="CDD" id="cd13401">
    <property type="entry name" value="Slt70-like"/>
    <property type="match status" value="1"/>
</dbReference>
<proteinExistence type="inferred from homology"/>
<name>A0AAU7LQA8_9BURK</name>
<protein>
    <submittedName>
        <fullName evidence="5">Transglycosylase SLT domain-containing protein</fullName>
    </submittedName>
</protein>
<dbReference type="InterPro" id="IPR023346">
    <property type="entry name" value="Lysozyme-like_dom_sf"/>
</dbReference>
<dbReference type="EMBL" id="CP157675">
    <property type="protein sequence ID" value="XBP69770.1"/>
    <property type="molecule type" value="Genomic_DNA"/>
</dbReference>
<reference evidence="5" key="1">
    <citation type="submission" date="2024-05" db="EMBL/GenBank/DDBJ databases">
        <authorList>
            <person name="Bunk B."/>
            <person name="Swiderski J."/>
            <person name="Sproer C."/>
            <person name="Thiel V."/>
        </authorList>
    </citation>
    <scope>NUCLEOTIDE SEQUENCE</scope>
    <source>
        <strain evidence="5">DSM 17735</strain>
    </source>
</reference>
<organism evidence="5">
    <name type="scientific">Polaromonas hydrogenivorans</name>
    <dbReference type="NCBI Taxonomy" id="335476"/>
    <lineage>
        <taxon>Bacteria</taxon>
        <taxon>Pseudomonadati</taxon>
        <taxon>Pseudomonadota</taxon>
        <taxon>Betaproteobacteria</taxon>
        <taxon>Burkholderiales</taxon>
        <taxon>Comamonadaceae</taxon>
        <taxon>Polaromonas</taxon>
    </lineage>
</organism>
<gene>
    <name evidence="5" type="ORF">ABLV49_18080</name>
</gene>
<dbReference type="GO" id="GO:0042597">
    <property type="term" value="C:periplasmic space"/>
    <property type="evidence" value="ECO:0007669"/>
    <property type="project" value="InterPro"/>
</dbReference>
<evidence type="ECO:0000256" key="2">
    <source>
        <dbReference type="ARBA" id="ARBA00022729"/>
    </source>
</evidence>
<dbReference type="PANTHER" id="PTHR37423">
    <property type="entry name" value="SOLUBLE LYTIC MUREIN TRANSGLYCOSYLASE-RELATED"/>
    <property type="match status" value="1"/>
</dbReference>
<evidence type="ECO:0000313" key="5">
    <source>
        <dbReference type="EMBL" id="XBP69770.1"/>
    </source>
</evidence>
<dbReference type="SUPFAM" id="SSF48435">
    <property type="entry name" value="Bacterial muramidases"/>
    <property type="match status" value="1"/>
</dbReference>
<evidence type="ECO:0000256" key="3">
    <source>
        <dbReference type="SAM" id="SignalP"/>
    </source>
</evidence>
<dbReference type="GO" id="GO:0004553">
    <property type="term" value="F:hydrolase activity, hydrolyzing O-glycosyl compounds"/>
    <property type="evidence" value="ECO:0007669"/>
    <property type="project" value="InterPro"/>
</dbReference>
<comment type="similarity">
    <text evidence="1">Belongs to the transglycosylase Slt family.</text>
</comment>
<dbReference type="InterPro" id="IPR008939">
    <property type="entry name" value="Lytic_TGlycosylase_superhlx_U"/>
</dbReference>
<dbReference type="RefSeq" id="WP_349278622.1">
    <property type="nucleotide sequence ID" value="NZ_CBCSCU010000016.1"/>
</dbReference>
<dbReference type="Gene3D" id="1.25.20.10">
    <property type="entry name" value="Bacterial muramidases"/>
    <property type="match status" value="1"/>
</dbReference>
<dbReference type="InterPro" id="IPR008258">
    <property type="entry name" value="Transglycosylase_SLT_dom_1"/>
</dbReference>